<evidence type="ECO:0000313" key="3">
    <source>
        <dbReference type="Proteomes" id="UP000317977"/>
    </source>
</evidence>
<name>A0A5C6EHK6_9BACT</name>
<protein>
    <submittedName>
        <fullName evidence="2">Uncharacterized protein</fullName>
    </submittedName>
</protein>
<keyword evidence="1" id="KW-0472">Membrane</keyword>
<proteinExistence type="predicted"/>
<reference evidence="2 3" key="1">
    <citation type="submission" date="2019-02" db="EMBL/GenBank/DDBJ databases">
        <title>Deep-cultivation of Planctomycetes and their phenomic and genomic characterization uncovers novel biology.</title>
        <authorList>
            <person name="Wiegand S."/>
            <person name="Jogler M."/>
            <person name="Boedeker C."/>
            <person name="Pinto D."/>
            <person name="Vollmers J."/>
            <person name="Rivas-Marin E."/>
            <person name="Kohn T."/>
            <person name="Peeters S.H."/>
            <person name="Heuer A."/>
            <person name="Rast P."/>
            <person name="Oberbeckmann S."/>
            <person name="Bunk B."/>
            <person name="Jeske O."/>
            <person name="Meyerdierks A."/>
            <person name="Storesund J.E."/>
            <person name="Kallscheuer N."/>
            <person name="Luecker S."/>
            <person name="Lage O.M."/>
            <person name="Pohl T."/>
            <person name="Merkel B.J."/>
            <person name="Hornburger P."/>
            <person name="Mueller R.-W."/>
            <person name="Bruemmer F."/>
            <person name="Labrenz M."/>
            <person name="Spormann A.M."/>
            <person name="Op Den Camp H."/>
            <person name="Overmann J."/>
            <person name="Amann R."/>
            <person name="Jetten M.S.M."/>
            <person name="Mascher T."/>
            <person name="Medema M.H."/>
            <person name="Devos D.P."/>
            <person name="Kaster A.-K."/>
            <person name="Ovreas L."/>
            <person name="Rohde M."/>
            <person name="Galperin M.Y."/>
            <person name="Jogler C."/>
        </authorList>
    </citation>
    <scope>NUCLEOTIDE SEQUENCE [LARGE SCALE GENOMIC DNA]</scope>
    <source>
        <strain evidence="2 3">Poly59</strain>
    </source>
</reference>
<dbReference type="AlphaFoldDB" id="A0A5C6EHK6"/>
<accession>A0A5C6EHK6</accession>
<evidence type="ECO:0000313" key="2">
    <source>
        <dbReference type="EMBL" id="TWU47945.1"/>
    </source>
</evidence>
<keyword evidence="1" id="KW-0812">Transmembrane</keyword>
<organism evidence="2 3">
    <name type="scientific">Rubripirellula reticaptiva</name>
    <dbReference type="NCBI Taxonomy" id="2528013"/>
    <lineage>
        <taxon>Bacteria</taxon>
        <taxon>Pseudomonadati</taxon>
        <taxon>Planctomycetota</taxon>
        <taxon>Planctomycetia</taxon>
        <taxon>Pirellulales</taxon>
        <taxon>Pirellulaceae</taxon>
        <taxon>Rubripirellula</taxon>
    </lineage>
</organism>
<keyword evidence="1" id="KW-1133">Transmembrane helix</keyword>
<dbReference type="Proteomes" id="UP000317977">
    <property type="component" value="Unassembled WGS sequence"/>
</dbReference>
<comment type="caution">
    <text evidence="2">The sequence shown here is derived from an EMBL/GenBank/DDBJ whole genome shotgun (WGS) entry which is preliminary data.</text>
</comment>
<keyword evidence="3" id="KW-1185">Reference proteome</keyword>
<gene>
    <name evidence="2" type="ORF">Poly59_47890</name>
</gene>
<feature type="transmembrane region" description="Helical" evidence="1">
    <location>
        <begin position="21"/>
        <end position="47"/>
    </location>
</feature>
<dbReference type="EMBL" id="SJPX01000005">
    <property type="protein sequence ID" value="TWU47945.1"/>
    <property type="molecule type" value="Genomic_DNA"/>
</dbReference>
<sequence length="487" mass="52517">MYMNWKTSPTKQASRRRSCRRAAVTLMECIFAIGVVLTGLVGLAALIPIASQNARDTIEIDRSISESTSASAVGVVQSFHDLDSLVMFDKPVQGSAANTAGGYIPTNAMQTLESKLSNAPLKLETPGYMHMLAGTGLSGGICIDPLGTPDLALLTGGFVTSPNAAQPFAAAATTDSAFDYSRFPYFNERYNVLASPNEQIGNPAGVNTTTRTTPWPMGPRMYRVTLKSPMFDSRIPMYRYQLMSPSITRNIFGGSNGLSNVDAPDKELPRGVLTETTLVGGNRLDGGRDNASDYTWFATLTPNFLGGDSFRQSIVVVRKRLAPVPRRVGDPFALQKGNYTIDDADDNPTSERLAWIDPETAIGFNGGSGGEVSVFGSQGVTDDISSNSWVMLSRQPHRVTGPPVTLRANGPAVHRWYRVISVGEAEQTSSYTWAGGTHDVWGRRLSLAGPDWAFQDETTGNTTPIDDTFCTIVEGAVSVIESEVKFE</sequence>
<evidence type="ECO:0000256" key="1">
    <source>
        <dbReference type="SAM" id="Phobius"/>
    </source>
</evidence>